<dbReference type="EMBL" id="CM044703">
    <property type="protein sequence ID" value="KAI5671339.1"/>
    <property type="molecule type" value="Genomic_DNA"/>
</dbReference>
<sequence>MEAVKRRETASFQNMESQIEQLARIIIEEPLSNILSNMVTLWDVKEQVIRFSMFMDDKDKIAQEPEFPSPRFQEPLSSTSVVEESKKHECSLENKSEFGKGEPEKENKKFESWKQPKGNDEERRRLMKFKGNFKNVEREQSLFYVKARMSFSSSLTLSNLLFSFKELKLFEFYNIFLKLDFTILVSRVTWGF</sequence>
<dbReference type="Proteomes" id="UP001060085">
    <property type="component" value="Linkage Group LG03"/>
</dbReference>
<protein>
    <submittedName>
        <fullName evidence="1">Uncharacterized protein</fullName>
    </submittedName>
</protein>
<reference evidence="2" key="1">
    <citation type="journal article" date="2023" name="Nat. Plants">
        <title>Single-cell RNA sequencing provides a high-resolution roadmap for understanding the multicellular compartmentation of specialized metabolism.</title>
        <authorList>
            <person name="Sun S."/>
            <person name="Shen X."/>
            <person name="Li Y."/>
            <person name="Li Y."/>
            <person name="Wang S."/>
            <person name="Li R."/>
            <person name="Zhang H."/>
            <person name="Shen G."/>
            <person name="Guo B."/>
            <person name="Wei J."/>
            <person name="Xu J."/>
            <person name="St-Pierre B."/>
            <person name="Chen S."/>
            <person name="Sun C."/>
        </authorList>
    </citation>
    <scope>NUCLEOTIDE SEQUENCE [LARGE SCALE GENOMIC DNA]</scope>
</reference>
<keyword evidence="2" id="KW-1185">Reference proteome</keyword>
<organism evidence="1 2">
    <name type="scientific">Catharanthus roseus</name>
    <name type="common">Madagascar periwinkle</name>
    <name type="synonym">Vinca rosea</name>
    <dbReference type="NCBI Taxonomy" id="4058"/>
    <lineage>
        <taxon>Eukaryota</taxon>
        <taxon>Viridiplantae</taxon>
        <taxon>Streptophyta</taxon>
        <taxon>Embryophyta</taxon>
        <taxon>Tracheophyta</taxon>
        <taxon>Spermatophyta</taxon>
        <taxon>Magnoliopsida</taxon>
        <taxon>eudicotyledons</taxon>
        <taxon>Gunneridae</taxon>
        <taxon>Pentapetalae</taxon>
        <taxon>asterids</taxon>
        <taxon>lamiids</taxon>
        <taxon>Gentianales</taxon>
        <taxon>Apocynaceae</taxon>
        <taxon>Rauvolfioideae</taxon>
        <taxon>Vinceae</taxon>
        <taxon>Catharanthinae</taxon>
        <taxon>Catharanthus</taxon>
    </lineage>
</organism>
<accession>A0ACC0BFB2</accession>
<name>A0ACC0BFB2_CATRO</name>
<evidence type="ECO:0000313" key="2">
    <source>
        <dbReference type="Proteomes" id="UP001060085"/>
    </source>
</evidence>
<gene>
    <name evidence="1" type="ORF">M9H77_11703</name>
</gene>
<comment type="caution">
    <text evidence="1">The sequence shown here is derived from an EMBL/GenBank/DDBJ whole genome shotgun (WGS) entry which is preliminary data.</text>
</comment>
<proteinExistence type="predicted"/>
<evidence type="ECO:0000313" key="1">
    <source>
        <dbReference type="EMBL" id="KAI5671339.1"/>
    </source>
</evidence>